<keyword evidence="3" id="KW-1185">Reference proteome</keyword>
<feature type="signal peptide" evidence="1">
    <location>
        <begin position="1"/>
        <end position="27"/>
    </location>
</feature>
<evidence type="ECO:0000313" key="2">
    <source>
        <dbReference type="EMBL" id="MFC4298152.1"/>
    </source>
</evidence>
<evidence type="ECO:0000313" key="3">
    <source>
        <dbReference type="Proteomes" id="UP001595756"/>
    </source>
</evidence>
<feature type="chain" id="PRO_5045456185" description="Thioredoxin-like fold domain-containing protein" evidence="1">
    <location>
        <begin position="28"/>
        <end position="180"/>
    </location>
</feature>
<dbReference type="Proteomes" id="UP001595756">
    <property type="component" value="Unassembled WGS sequence"/>
</dbReference>
<protein>
    <recommendedName>
        <fullName evidence="4">Thioredoxin-like fold domain-containing protein</fullName>
    </recommendedName>
</protein>
<dbReference type="EMBL" id="JBHSDY010000005">
    <property type="protein sequence ID" value="MFC4298152.1"/>
    <property type="molecule type" value="Genomic_DNA"/>
</dbReference>
<accession>A0ABV8RY72</accession>
<evidence type="ECO:0000256" key="1">
    <source>
        <dbReference type="SAM" id="SignalP"/>
    </source>
</evidence>
<sequence length="180" mass="19446">MKLTVSGFRLFLSCVLMLGAGAPAAQAADDASGGPDVEAGSRHKVDFADRLARARVGPDDEVVVLVHSAKDCVFCQRWKGSLGGQGEIARYADTHPGVRYYVVERSRIADAETGDLYPGALAWLYDKRAGKGKANLAVPSYDVIVRHKVVWHAFGYSAWDKTVLPAVRSLDDRRSVGNGN</sequence>
<comment type="caution">
    <text evidence="2">The sequence shown here is derived from an EMBL/GenBank/DDBJ whole genome shotgun (WGS) entry which is preliminary data.</text>
</comment>
<name>A0ABV8RY72_9BURK</name>
<gene>
    <name evidence="2" type="ORF">ACFO0J_08895</name>
</gene>
<organism evidence="2 3">
    <name type="scientific">Castellaniella hirudinis</name>
    <dbReference type="NCBI Taxonomy" id="1144617"/>
    <lineage>
        <taxon>Bacteria</taxon>
        <taxon>Pseudomonadati</taxon>
        <taxon>Pseudomonadota</taxon>
        <taxon>Betaproteobacteria</taxon>
        <taxon>Burkholderiales</taxon>
        <taxon>Alcaligenaceae</taxon>
        <taxon>Castellaniella</taxon>
    </lineage>
</organism>
<proteinExistence type="predicted"/>
<keyword evidence="1" id="KW-0732">Signal</keyword>
<reference evidence="3" key="1">
    <citation type="journal article" date="2019" name="Int. J. Syst. Evol. Microbiol.">
        <title>The Global Catalogue of Microorganisms (GCM) 10K type strain sequencing project: providing services to taxonomists for standard genome sequencing and annotation.</title>
        <authorList>
            <consortium name="The Broad Institute Genomics Platform"/>
            <consortium name="The Broad Institute Genome Sequencing Center for Infectious Disease"/>
            <person name="Wu L."/>
            <person name="Ma J."/>
        </authorList>
    </citation>
    <scope>NUCLEOTIDE SEQUENCE [LARGE SCALE GENOMIC DNA]</scope>
    <source>
        <strain evidence="3">CGMCC 1.19029</strain>
    </source>
</reference>
<dbReference type="RefSeq" id="WP_376812711.1">
    <property type="nucleotide sequence ID" value="NZ_JBHSDY010000005.1"/>
</dbReference>
<evidence type="ECO:0008006" key="4">
    <source>
        <dbReference type="Google" id="ProtNLM"/>
    </source>
</evidence>